<protein>
    <submittedName>
        <fullName evidence="2">ABC transporter substrate-binding protein</fullName>
    </submittedName>
</protein>
<dbReference type="AlphaFoldDB" id="A0A315E8E2"/>
<dbReference type="OrthoDB" id="8678477at2"/>
<organism evidence="2 3">
    <name type="scientific">Limnohabitans parvus II-B4</name>
    <dbReference type="NCBI Taxonomy" id="1293052"/>
    <lineage>
        <taxon>Bacteria</taxon>
        <taxon>Pseudomonadati</taxon>
        <taxon>Pseudomonadota</taxon>
        <taxon>Betaproteobacteria</taxon>
        <taxon>Burkholderiales</taxon>
        <taxon>Comamonadaceae</taxon>
        <taxon>Limnohabitans</taxon>
    </lineage>
</organism>
<proteinExistence type="inferred from homology"/>
<dbReference type="PANTHER" id="PTHR42928:SF5">
    <property type="entry name" value="BLR1237 PROTEIN"/>
    <property type="match status" value="1"/>
</dbReference>
<dbReference type="InterPro" id="IPR042100">
    <property type="entry name" value="Bug_dom1"/>
</dbReference>
<dbReference type="Proteomes" id="UP000250790">
    <property type="component" value="Unassembled WGS sequence"/>
</dbReference>
<accession>A0A315E8E2</accession>
<sequence>MRPRFAPIRSLTSSTTGGIASPLRRSLGILLLGLGAMAATGASAQNFPTKPLRLVVTFPSGGAPDILARLFSEKAQLGFPIVVDNKPGAGGNIGADIVAKSPGDGHTIVMGTVGTHSINGALYEKMPYDMVKNFSPISLIASAPNLLVVNNDLPVKTVPELIAYMKANPNKLSFGSPGIGTSVHVSGELFKSLTGTSMTHVPYKGRQYAIPDLIGGSIQLMFDNMPSALPMAKEGKIRALAQTTATRSPAAPDVPTVAEFVPGFEATTWFALFAPANVPRPIIDKLNAEAVRVFKLPEVQEKLKTLGLDPVLSSPDELARYQASEITKWAKAVKDSGAKAQ</sequence>
<name>A0A315E8E2_9BURK</name>
<evidence type="ECO:0000313" key="3">
    <source>
        <dbReference type="Proteomes" id="UP000250790"/>
    </source>
</evidence>
<dbReference type="InterPro" id="IPR005064">
    <property type="entry name" value="BUG"/>
</dbReference>
<evidence type="ECO:0000313" key="2">
    <source>
        <dbReference type="EMBL" id="PUE52905.1"/>
    </source>
</evidence>
<reference evidence="2 3" key="1">
    <citation type="submission" date="2017-04" db="EMBL/GenBank/DDBJ databases">
        <title>Unexpected and diverse lifestyles within the genus Limnohabitans.</title>
        <authorList>
            <person name="Kasalicky V."/>
            <person name="Mehrshad M."/>
            <person name="Andrei S.-A."/>
            <person name="Salcher M."/>
            <person name="Kratochvilova H."/>
            <person name="Simek K."/>
            <person name="Ghai R."/>
        </authorList>
    </citation>
    <scope>NUCLEOTIDE SEQUENCE [LARGE SCALE GENOMIC DNA]</scope>
    <source>
        <strain evidence="2 3">II-B4</strain>
    </source>
</reference>
<dbReference type="Gene3D" id="3.40.190.10">
    <property type="entry name" value="Periplasmic binding protein-like II"/>
    <property type="match status" value="1"/>
</dbReference>
<dbReference type="Pfam" id="PF03401">
    <property type="entry name" value="TctC"/>
    <property type="match status" value="1"/>
</dbReference>
<dbReference type="Gene3D" id="3.40.190.150">
    <property type="entry name" value="Bordetella uptake gene, domain 1"/>
    <property type="match status" value="1"/>
</dbReference>
<evidence type="ECO:0000256" key="1">
    <source>
        <dbReference type="ARBA" id="ARBA00006987"/>
    </source>
</evidence>
<gene>
    <name evidence="2" type="ORF">B9Z37_12170</name>
</gene>
<dbReference type="CDD" id="cd13578">
    <property type="entry name" value="PBP2_Bug27"/>
    <property type="match status" value="1"/>
</dbReference>
<dbReference type="SUPFAM" id="SSF53850">
    <property type="entry name" value="Periplasmic binding protein-like II"/>
    <property type="match status" value="1"/>
</dbReference>
<dbReference type="PIRSF" id="PIRSF017082">
    <property type="entry name" value="YflP"/>
    <property type="match status" value="1"/>
</dbReference>
<comment type="caution">
    <text evidence="2">The sequence shown here is derived from an EMBL/GenBank/DDBJ whole genome shotgun (WGS) entry which is preliminary data.</text>
</comment>
<dbReference type="PANTHER" id="PTHR42928">
    <property type="entry name" value="TRICARBOXYLATE-BINDING PROTEIN"/>
    <property type="match status" value="1"/>
</dbReference>
<dbReference type="EMBL" id="NESN01000004">
    <property type="protein sequence ID" value="PUE52905.1"/>
    <property type="molecule type" value="Genomic_DNA"/>
</dbReference>
<comment type="similarity">
    <text evidence="1">Belongs to the UPF0065 (bug) family.</text>
</comment>
<keyword evidence="3" id="KW-1185">Reference proteome</keyword>